<dbReference type="eggNOG" id="COG0846">
    <property type="taxonomic scope" value="Bacteria"/>
</dbReference>
<dbReference type="SUPFAM" id="SSF51182">
    <property type="entry name" value="RmlC-like cupins"/>
    <property type="match status" value="1"/>
</dbReference>
<organism evidence="3 4">
    <name type="scientific">Lactobacillus ultunensis DSM 16047</name>
    <dbReference type="NCBI Taxonomy" id="525365"/>
    <lineage>
        <taxon>Bacteria</taxon>
        <taxon>Bacillati</taxon>
        <taxon>Bacillota</taxon>
        <taxon>Bacilli</taxon>
        <taxon>Lactobacillales</taxon>
        <taxon>Lactobacillaceae</taxon>
        <taxon>Lactobacillus</taxon>
    </lineage>
</organism>
<dbReference type="PATRIC" id="fig|525365.8.peg.186"/>
<dbReference type="RefSeq" id="WP_007125671.1">
    <property type="nucleotide sequence ID" value="NZ_AZFO01000010.1"/>
</dbReference>
<evidence type="ECO:0000256" key="1">
    <source>
        <dbReference type="ARBA" id="ARBA00022679"/>
    </source>
</evidence>
<evidence type="ECO:0000259" key="2">
    <source>
        <dbReference type="Pfam" id="PF06172"/>
    </source>
</evidence>
<dbReference type="InterPro" id="IPR014710">
    <property type="entry name" value="RmlC-like_jellyroll"/>
</dbReference>
<dbReference type="Gene3D" id="3.30.1600.10">
    <property type="entry name" value="SIR2/SIRT2 'Small Domain"/>
    <property type="match status" value="1"/>
</dbReference>
<dbReference type="Gene3D" id="3.40.50.1220">
    <property type="entry name" value="TPP-binding domain"/>
    <property type="match status" value="1"/>
</dbReference>
<dbReference type="HOGENOM" id="CLU_655202_0_0_9"/>
<dbReference type="GO" id="GO:0016740">
    <property type="term" value="F:transferase activity"/>
    <property type="evidence" value="ECO:0007669"/>
    <property type="project" value="UniProtKB-KW"/>
</dbReference>
<dbReference type="SUPFAM" id="SSF52467">
    <property type="entry name" value="DHS-like NAD/FAD-binding domain"/>
    <property type="match status" value="1"/>
</dbReference>
<comment type="caution">
    <text evidence="3">The sequence shown here is derived from an EMBL/GenBank/DDBJ whole genome shotgun (WGS) entry which is preliminary data.</text>
</comment>
<dbReference type="Proteomes" id="UP000005583">
    <property type="component" value="Unassembled WGS sequence"/>
</dbReference>
<accession>C2EN97</accession>
<dbReference type="EMBL" id="ACGU01000055">
    <property type="protein sequence ID" value="EEJ71901.1"/>
    <property type="molecule type" value="Genomic_DNA"/>
</dbReference>
<proteinExistence type="predicted"/>
<dbReference type="STRING" id="525365.HMPREF0548_1143"/>
<dbReference type="InterPro" id="IPR029035">
    <property type="entry name" value="DHS-like_NAD/FAD-binding_dom"/>
</dbReference>
<keyword evidence="4" id="KW-1185">Reference proteome</keyword>
<dbReference type="Pfam" id="PF06172">
    <property type="entry name" value="Cupin_5"/>
    <property type="match status" value="1"/>
</dbReference>
<gene>
    <name evidence="3" type="ORF">HMPREF0548_1143</name>
</gene>
<dbReference type="InterPro" id="IPR011051">
    <property type="entry name" value="RmlC_Cupin_sf"/>
</dbReference>
<evidence type="ECO:0000313" key="3">
    <source>
        <dbReference type="EMBL" id="EEJ71901.1"/>
    </source>
</evidence>
<name>C2EN97_9LACO</name>
<dbReference type="InterPro" id="IPR026591">
    <property type="entry name" value="Sirtuin_cat_small_dom_sf"/>
</dbReference>
<sequence>MTKEAASTAKEWIDNADAILVTASNGFSISEGLNLFANDKKLREVLGDLVDKYHLPNILTALSFDYPNALDKWRAYARIIEYYGNNYEKTNYMQDLKKIIADKSYYIWTSNIDHHFELAGLNNTFEIEGNWFEAICSKNPKKHGIFRLGEKIHEIYQKDQAGTLTEDDIPKCDQCGAPLSLNLPGDNFQINQQKLAGFQSFIENNENKKLLVLELGIGPQNQMIKAPSMQLVASSPNIHYITINKGQLFIPDSIKDRSIGYSASIGTAFKELLTGKSFGAQTQGPEKVKSKPQLTPAQIKKQEKMMRLFYPNYMVDQGFRPGSFPMYLMVDDKHPSHLHTVQYGQSWMYSMGDAAVVHCFTQEGQYYKVRLGLDKSKGEVHGFYADPGTFVAIEDTDDAGVGFSQISTEIPTNSSGAIMVPRIDKLIQLFPDQRDIIQRLATPEP</sequence>
<dbReference type="InterPro" id="IPR009327">
    <property type="entry name" value="Cupin_DUF985"/>
</dbReference>
<protein>
    <recommendedName>
        <fullName evidence="2">DUF985 domain-containing protein</fullName>
    </recommendedName>
</protein>
<reference evidence="3 4" key="1">
    <citation type="submission" date="2009-01" db="EMBL/GenBank/DDBJ databases">
        <authorList>
            <person name="Qin X."/>
            <person name="Bachman B."/>
            <person name="Battles P."/>
            <person name="Bell A."/>
            <person name="Bess C."/>
            <person name="Bickham C."/>
            <person name="Chaboub L."/>
            <person name="Chen D."/>
            <person name="Coyle M."/>
            <person name="Deiros D.R."/>
            <person name="Dinh H."/>
            <person name="Forbes L."/>
            <person name="Fowler G."/>
            <person name="Francisco L."/>
            <person name="Fu Q."/>
            <person name="Gubbala S."/>
            <person name="Hale W."/>
            <person name="Han Y."/>
            <person name="Hemphill L."/>
            <person name="Highlander S.K."/>
            <person name="Hirani K."/>
            <person name="Hogues M."/>
            <person name="Jackson L."/>
            <person name="Jakkamsetti A."/>
            <person name="Javaid M."/>
            <person name="Jiang H."/>
            <person name="Korchina V."/>
            <person name="Kovar C."/>
            <person name="Lara F."/>
            <person name="Lee S."/>
            <person name="Mata R."/>
            <person name="Mathew T."/>
            <person name="Moen C."/>
            <person name="Morales K."/>
            <person name="Munidasa M."/>
            <person name="Nazareth L."/>
            <person name="Ngo R."/>
            <person name="Nguyen L."/>
            <person name="Okwuonu G."/>
            <person name="Ongeri F."/>
            <person name="Patil S."/>
            <person name="Petrosino J."/>
            <person name="Pham C."/>
            <person name="Pham P."/>
            <person name="Pu L.-L."/>
            <person name="Puazo M."/>
            <person name="Raj R."/>
            <person name="Reid J."/>
            <person name="Rouhana J."/>
            <person name="Saada N."/>
            <person name="Shang Y."/>
            <person name="Simmons D."/>
            <person name="Thornton R."/>
            <person name="Warren J."/>
            <person name="Weissenberger G."/>
            <person name="Zhang J."/>
            <person name="Zhang L."/>
            <person name="Zhou C."/>
            <person name="Zhu D."/>
            <person name="Muzny D."/>
            <person name="Worley K."/>
            <person name="Gibbs R."/>
        </authorList>
    </citation>
    <scope>NUCLEOTIDE SEQUENCE [LARGE SCALE GENOMIC DNA]</scope>
    <source>
        <strain evidence="3 4">DSM 16047</strain>
    </source>
</reference>
<dbReference type="Gene3D" id="2.60.120.10">
    <property type="entry name" value="Jelly Rolls"/>
    <property type="match status" value="1"/>
</dbReference>
<evidence type="ECO:0000313" key="4">
    <source>
        <dbReference type="Proteomes" id="UP000005583"/>
    </source>
</evidence>
<feature type="domain" description="DUF985" evidence="2">
    <location>
        <begin position="319"/>
        <end position="398"/>
    </location>
</feature>
<dbReference type="AlphaFoldDB" id="C2EN97"/>
<keyword evidence="1" id="KW-0808">Transferase</keyword>